<dbReference type="RefSeq" id="WP_129606386.1">
    <property type="nucleotide sequence ID" value="NZ_SBLB01000013.1"/>
</dbReference>
<dbReference type="InterPro" id="IPR050789">
    <property type="entry name" value="Diverse_Enzym_Activities"/>
</dbReference>
<accession>A0A4Q2UCK4</accession>
<dbReference type="GO" id="GO:0016787">
    <property type="term" value="F:hydrolase activity"/>
    <property type="evidence" value="ECO:0007669"/>
    <property type="project" value="UniProtKB-KW"/>
</dbReference>
<sequence>MKNLIFSLATLLVAGCHELTDDGFRTDAQPPTFPDKEWVKVANPETYGWSTSRLNEARQYAGSIKSETVMVIDEGRLMAAWGNTDKKYYVASVRKSLLSVLYGFYVNQSISLSATLGEYGIQDKNPPLNAPELKATVKDLLTASSGVCHKAAAADNNDELPLRNSAQPGSTFFYNNWDFNALGTIFEKRTRAKIYEVFNQRIAQPIGMQDFNWQQDGHYDYSDYSEHPAYHFDMTARDMARFGLLVMNKGQWKGQQLVPADWLAQSTAPQIVVPESEGGGSYGYMWWVHDSGKLAEAGLSKQAFSAQGTWSQLILVDPTRRLVIVHRGYNRTISGDKILSLLKKIIAAKQ</sequence>
<dbReference type="SUPFAM" id="SSF56601">
    <property type="entry name" value="beta-lactamase/transpeptidase-like"/>
    <property type="match status" value="1"/>
</dbReference>
<evidence type="ECO:0000313" key="3">
    <source>
        <dbReference type="Proteomes" id="UP000290407"/>
    </source>
</evidence>
<feature type="domain" description="Beta-lactamase-related" evidence="1">
    <location>
        <begin position="64"/>
        <end position="325"/>
    </location>
</feature>
<protein>
    <submittedName>
        <fullName evidence="2">Class C beta-lactamase-related serine hydrolase</fullName>
    </submittedName>
</protein>
<dbReference type="PANTHER" id="PTHR43283:SF7">
    <property type="entry name" value="BETA-LACTAMASE-RELATED DOMAIN-CONTAINING PROTEIN"/>
    <property type="match status" value="1"/>
</dbReference>
<keyword evidence="2" id="KW-0378">Hydrolase</keyword>
<dbReference type="InterPro" id="IPR001466">
    <property type="entry name" value="Beta-lactam-related"/>
</dbReference>
<gene>
    <name evidence="2" type="ORF">EQG79_28740</name>
</gene>
<dbReference type="InterPro" id="IPR012338">
    <property type="entry name" value="Beta-lactam/transpept-like"/>
</dbReference>
<dbReference type="Gene3D" id="3.40.710.10">
    <property type="entry name" value="DD-peptidase/beta-lactamase superfamily"/>
    <property type="match status" value="1"/>
</dbReference>
<dbReference type="PANTHER" id="PTHR43283">
    <property type="entry name" value="BETA-LACTAMASE-RELATED"/>
    <property type="match status" value="1"/>
</dbReference>
<dbReference type="AlphaFoldDB" id="A0A4Q2UCK4"/>
<dbReference type="Proteomes" id="UP000290407">
    <property type="component" value="Unassembled WGS sequence"/>
</dbReference>
<comment type="caution">
    <text evidence="2">The sequence shown here is derived from an EMBL/GenBank/DDBJ whole genome shotgun (WGS) entry which is preliminary data.</text>
</comment>
<organism evidence="2 3">
    <name type="scientific">Spirosoma sordidisoli</name>
    <dbReference type="NCBI Taxonomy" id="2502893"/>
    <lineage>
        <taxon>Bacteria</taxon>
        <taxon>Pseudomonadati</taxon>
        <taxon>Bacteroidota</taxon>
        <taxon>Cytophagia</taxon>
        <taxon>Cytophagales</taxon>
        <taxon>Cytophagaceae</taxon>
        <taxon>Spirosoma</taxon>
    </lineage>
</organism>
<evidence type="ECO:0000259" key="1">
    <source>
        <dbReference type="Pfam" id="PF00144"/>
    </source>
</evidence>
<evidence type="ECO:0000313" key="2">
    <source>
        <dbReference type="EMBL" id="RYC66584.1"/>
    </source>
</evidence>
<reference evidence="2 3" key="1">
    <citation type="submission" date="2019-01" db="EMBL/GenBank/DDBJ databases">
        <title>Spirosoma flava sp. nov., a propanil-degrading bacterium isolated from herbicide-contaminated soil.</title>
        <authorList>
            <person name="Zhang L."/>
            <person name="Jiang J.-D."/>
        </authorList>
    </citation>
    <scope>NUCLEOTIDE SEQUENCE [LARGE SCALE GENOMIC DNA]</scope>
    <source>
        <strain evidence="2 3">TY50</strain>
    </source>
</reference>
<dbReference type="EMBL" id="SBLB01000013">
    <property type="protein sequence ID" value="RYC66584.1"/>
    <property type="molecule type" value="Genomic_DNA"/>
</dbReference>
<name>A0A4Q2UCK4_9BACT</name>
<proteinExistence type="predicted"/>
<dbReference type="Pfam" id="PF00144">
    <property type="entry name" value="Beta-lactamase"/>
    <property type="match status" value="1"/>
</dbReference>
<dbReference type="PROSITE" id="PS51257">
    <property type="entry name" value="PROKAR_LIPOPROTEIN"/>
    <property type="match status" value="1"/>
</dbReference>
<keyword evidence="3" id="KW-1185">Reference proteome</keyword>